<feature type="compositionally biased region" description="Basic and acidic residues" evidence="1">
    <location>
        <begin position="439"/>
        <end position="449"/>
    </location>
</feature>
<dbReference type="AlphaFoldDB" id="A0A9P4YUN2"/>
<dbReference type="SUPFAM" id="SSF54427">
    <property type="entry name" value="NTF2-like"/>
    <property type="match status" value="1"/>
</dbReference>
<dbReference type="RefSeq" id="XP_035322078.1">
    <property type="nucleotide sequence ID" value="XM_035468097.1"/>
</dbReference>
<keyword evidence="3" id="KW-1185">Reference proteome</keyword>
<evidence type="ECO:0000313" key="3">
    <source>
        <dbReference type="Proteomes" id="UP000749293"/>
    </source>
</evidence>
<name>A0A9P4YUN2_9HYPO</name>
<dbReference type="Gene3D" id="3.10.450.50">
    <property type="match status" value="1"/>
</dbReference>
<feature type="compositionally biased region" description="Basic and acidic residues" evidence="1">
    <location>
        <begin position="336"/>
        <end position="345"/>
    </location>
</feature>
<dbReference type="OrthoDB" id="1162399at2759"/>
<dbReference type="Proteomes" id="UP000749293">
    <property type="component" value="Unassembled WGS sequence"/>
</dbReference>
<feature type="compositionally biased region" description="Polar residues" evidence="1">
    <location>
        <begin position="346"/>
        <end position="361"/>
    </location>
</feature>
<reference evidence="2" key="1">
    <citation type="submission" date="2020-03" db="EMBL/GenBank/DDBJ databases">
        <title>Site-based positive gene gene selection in Geosmithia morbida across the United States reveals a broad range of putative effectors and factors for local host and environmental adapation.</title>
        <authorList>
            <person name="Onufrak A."/>
            <person name="Murdoch R.W."/>
            <person name="Gazis R."/>
            <person name="Huff M."/>
            <person name="Staton M."/>
            <person name="Klingeman W."/>
            <person name="Hadziabdic D."/>
        </authorList>
    </citation>
    <scope>NUCLEOTIDE SEQUENCE</scope>
    <source>
        <strain evidence="2">1262</strain>
    </source>
</reference>
<feature type="compositionally biased region" description="Basic and acidic residues" evidence="1">
    <location>
        <begin position="180"/>
        <end position="201"/>
    </location>
</feature>
<protein>
    <recommendedName>
        <fullName evidence="4">NTF2-like protein</fullName>
    </recommendedName>
</protein>
<evidence type="ECO:0000313" key="2">
    <source>
        <dbReference type="EMBL" id="KAF4123426.1"/>
    </source>
</evidence>
<feature type="compositionally biased region" description="Basic and acidic residues" evidence="1">
    <location>
        <begin position="580"/>
        <end position="594"/>
    </location>
</feature>
<comment type="caution">
    <text evidence="2">The sequence shown here is derived from an EMBL/GenBank/DDBJ whole genome shotgun (WGS) entry which is preliminary data.</text>
</comment>
<evidence type="ECO:0000256" key="1">
    <source>
        <dbReference type="SAM" id="MobiDB-lite"/>
    </source>
</evidence>
<dbReference type="InterPro" id="IPR032710">
    <property type="entry name" value="NTF2-like_dom_sf"/>
</dbReference>
<gene>
    <name evidence="2" type="ORF">GMORB2_6127</name>
</gene>
<organism evidence="2 3">
    <name type="scientific">Geosmithia morbida</name>
    <dbReference type="NCBI Taxonomy" id="1094350"/>
    <lineage>
        <taxon>Eukaryota</taxon>
        <taxon>Fungi</taxon>
        <taxon>Dikarya</taxon>
        <taxon>Ascomycota</taxon>
        <taxon>Pezizomycotina</taxon>
        <taxon>Sordariomycetes</taxon>
        <taxon>Hypocreomycetidae</taxon>
        <taxon>Hypocreales</taxon>
        <taxon>Bionectriaceae</taxon>
        <taxon>Geosmithia</taxon>
    </lineage>
</organism>
<feature type="region of interest" description="Disordered" evidence="1">
    <location>
        <begin position="439"/>
        <end position="647"/>
    </location>
</feature>
<feature type="compositionally biased region" description="Basic and acidic residues" evidence="1">
    <location>
        <begin position="364"/>
        <end position="388"/>
    </location>
</feature>
<dbReference type="GeneID" id="55972352"/>
<proteinExistence type="predicted"/>
<accession>A0A9P4YUN2</accession>
<feature type="region of interest" description="Disordered" evidence="1">
    <location>
        <begin position="159"/>
        <end position="395"/>
    </location>
</feature>
<sequence length="647" mass="71760">MAAIYQQFLASPSLSALADKAALHYLPTTTTISGAEEIVKHFEGLRKHLKKNENVLSAVDGQTSAAFETDTNLEFLISGGPYLPGLDDNFIADRAVSLPIYHFVSLSDDGKISQIRLSWDQASLLRQLDVIGKTGRNWPIRDCKEQITLIQWSVKAAGTGAGTASTTDNLPNRSRGASHATRDPHTTLHMQPTREELENAVRESVVTPYAGKNRPQQRRFEDILGDSPDGQNFDPRQLASPAKAGQGRNHQPMRIFDGQEDHDQGDSPKARPTSQFIRHPNPHKYDHFDFVDGSDPSDAPKAGVSVENKPKSKHDSQWSFDDFDTPVKHKPSKAIRHQDVRHWGTDSESPANNMQEPTQLTAKGRRDAEAHFELQDDGEQVPRQERRPKGAVQNEAMGLYKNKLFDQDSPETPSERTLSNITNLSHRGKDFDAHWEIRDESPMQKENDARFSGNHESGRIHIAGDGMGGKKGTNRDWLYGDDGNDAPTRKPTSHGKDFQSQWEFGGEEEAPKPVRKSEQDRTTDTQSSGRIHIAGDGMGGKKGTNRDWLYGDGGDDAPARKPTSHGKDFQSQWELGGEEEAPKPVKKSEQDRTTDTQSSGRIHIAGDGMGGKKGTNRDWLYGGGEEETPKPAPTKHRLATQSSLWDQ</sequence>
<evidence type="ECO:0008006" key="4">
    <source>
        <dbReference type="Google" id="ProtNLM"/>
    </source>
</evidence>
<dbReference type="EMBL" id="JAANYQ010000006">
    <property type="protein sequence ID" value="KAF4123426.1"/>
    <property type="molecule type" value="Genomic_DNA"/>
</dbReference>
<feature type="compositionally biased region" description="Basic and acidic residues" evidence="1">
    <location>
        <begin position="257"/>
        <end position="269"/>
    </location>
</feature>
<feature type="compositionally biased region" description="Basic and acidic residues" evidence="1">
    <location>
        <begin position="509"/>
        <end position="523"/>
    </location>
</feature>